<dbReference type="UniPathway" id="UPA00074">
    <property type="reaction ID" value="UER00131"/>
</dbReference>
<dbReference type="Proteomes" id="UP000195918">
    <property type="component" value="Unassembled WGS sequence"/>
</dbReference>
<reference evidence="14" key="1">
    <citation type="submission" date="2017-02" db="EMBL/GenBank/DDBJ databases">
        <authorList>
            <person name="Dridi B."/>
        </authorList>
    </citation>
    <scope>NUCLEOTIDE SEQUENCE [LARGE SCALE GENOMIC DNA]</scope>
    <source>
        <strain evidence="14">bH819</strain>
    </source>
</reference>
<evidence type="ECO:0000256" key="6">
    <source>
        <dbReference type="ARBA" id="ARBA00022741"/>
    </source>
</evidence>
<dbReference type="Pfam" id="PF01259">
    <property type="entry name" value="SAICAR_synt"/>
    <property type="match status" value="1"/>
</dbReference>
<dbReference type="SUPFAM" id="SSF56104">
    <property type="entry name" value="SAICAR synthase-like"/>
    <property type="match status" value="1"/>
</dbReference>
<dbReference type="Gene3D" id="3.30.470.20">
    <property type="entry name" value="ATP-grasp fold, B domain"/>
    <property type="match status" value="1"/>
</dbReference>
<dbReference type="HAMAP" id="MF_00137">
    <property type="entry name" value="SAICAR_synth"/>
    <property type="match status" value="1"/>
</dbReference>
<evidence type="ECO:0000256" key="11">
    <source>
        <dbReference type="HAMAP-Rule" id="MF_00137"/>
    </source>
</evidence>
<dbReference type="InterPro" id="IPR050089">
    <property type="entry name" value="SAICAR_synthetase"/>
</dbReference>
<dbReference type="PROSITE" id="PS01057">
    <property type="entry name" value="SAICAR_SYNTHETASE_1"/>
    <property type="match status" value="1"/>
</dbReference>
<evidence type="ECO:0000256" key="5">
    <source>
        <dbReference type="ARBA" id="ARBA00022598"/>
    </source>
</evidence>
<evidence type="ECO:0000256" key="1">
    <source>
        <dbReference type="ARBA" id="ARBA00004672"/>
    </source>
</evidence>
<dbReference type="CDD" id="cd01415">
    <property type="entry name" value="SAICAR_synt_PurC"/>
    <property type="match status" value="1"/>
</dbReference>
<dbReference type="InterPro" id="IPR018236">
    <property type="entry name" value="SAICAR_synthetase_CS"/>
</dbReference>
<dbReference type="InterPro" id="IPR001636">
    <property type="entry name" value="SAICAR_synth"/>
</dbReference>
<comment type="pathway">
    <text evidence="1 11">Purine metabolism; IMP biosynthesis via de novo pathway; 5-amino-1-(5-phospho-D-ribosyl)imidazole-4-carboxamide from 5-amino-1-(5-phospho-D-ribosyl)imidazole-4-carboxylate: step 1/2.</text>
</comment>
<accession>A0A1X6WLW3</accession>
<evidence type="ECO:0000259" key="12">
    <source>
        <dbReference type="Pfam" id="PF01259"/>
    </source>
</evidence>
<keyword evidence="6 11" id="KW-0547">Nucleotide-binding</keyword>
<evidence type="ECO:0000256" key="3">
    <source>
        <dbReference type="ARBA" id="ARBA00012217"/>
    </source>
</evidence>
<gene>
    <name evidence="11" type="primary">purC</name>
    <name evidence="13" type="ORF">FM121_01040</name>
</gene>
<evidence type="ECO:0000256" key="7">
    <source>
        <dbReference type="ARBA" id="ARBA00022755"/>
    </source>
</evidence>
<dbReference type="PROSITE" id="PS01058">
    <property type="entry name" value="SAICAR_SYNTHETASE_2"/>
    <property type="match status" value="1"/>
</dbReference>
<dbReference type="NCBIfam" id="TIGR00081">
    <property type="entry name" value="purC"/>
    <property type="match status" value="1"/>
</dbReference>
<keyword evidence="14" id="KW-1185">Reference proteome</keyword>
<evidence type="ECO:0000256" key="2">
    <source>
        <dbReference type="ARBA" id="ARBA00010190"/>
    </source>
</evidence>
<proteinExistence type="inferred from homology"/>
<dbReference type="EC" id="6.3.2.6" evidence="3 11"/>
<evidence type="ECO:0000313" key="13">
    <source>
        <dbReference type="EMBL" id="SLM84646.1"/>
    </source>
</evidence>
<name>A0A1X6WLW3_9ENTE</name>
<dbReference type="GO" id="GO:0005524">
    <property type="term" value="F:ATP binding"/>
    <property type="evidence" value="ECO:0007669"/>
    <property type="project" value="UniProtKB-KW"/>
</dbReference>
<dbReference type="InterPro" id="IPR028923">
    <property type="entry name" value="SAICAR_synt/ADE2_N"/>
</dbReference>
<dbReference type="FunFam" id="3.30.470.20:FF:000006">
    <property type="entry name" value="Phosphoribosylaminoimidazole-succinocarboxamide synthase"/>
    <property type="match status" value="1"/>
</dbReference>
<sequence length="237" mass="27366">MVSTILYQGKAKNVHSTEDDNILRLEYLDQATALNGKKKDAIRGKGELNNQITSLIFSELTKQGIKNHWLESISDNEQLVKKVEIIPLEVVLRNIATGSFTKRLGVEEGTKLPFPIIEFYYKDDKLDDPFINEDHIKYLEIASESEMANLKEQALEINQKLRELFQSIDVTLVDFKLEFGKDTFNEIILSDEITPDTCRLWDQKTGQSLDKDIYRKDLGEIIPVYQEILNRLKERGE</sequence>
<dbReference type="GO" id="GO:0004639">
    <property type="term" value="F:phosphoribosylaminoimidazolesuccinocarboxamide synthase activity"/>
    <property type="evidence" value="ECO:0007669"/>
    <property type="project" value="UniProtKB-UniRule"/>
</dbReference>
<dbReference type="OrthoDB" id="9801549at2"/>
<dbReference type="EMBL" id="FWFD01000003">
    <property type="protein sequence ID" value="SLM84646.1"/>
    <property type="molecule type" value="Genomic_DNA"/>
</dbReference>
<organism evidence="13 14">
    <name type="scientific">Vagococcus fluvialis bH819</name>
    <dbReference type="NCBI Taxonomy" id="1255619"/>
    <lineage>
        <taxon>Bacteria</taxon>
        <taxon>Bacillati</taxon>
        <taxon>Bacillota</taxon>
        <taxon>Bacilli</taxon>
        <taxon>Lactobacillales</taxon>
        <taxon>Enterococcaceae</taxon>
        <taxon>Vagococcus</taxon>
    </lineage>
</organism>
<dbReference type="GO" id="GO:0009236">
    <property type="term" value="P:cobalamin biosynthetic process"/>
    <property type="evidence" value="ECO:0007669"/>
    <property type="project" value="InterPro"/>
</dbReference>
<keyword evidence="7 11" id="KW-0658">Purine biosynthesis</keyword>
<protein>
    <recommendedName>
        <fullName evidence="4 11">Phosphoribosylaminoimidazole-succinocarboxamide synthase</fullName>
        <ecNumber evidence="3 11">6.3.2.6</ecNumber>
    </recommendedName>
    <alternativeName>
        <fullName evidence="9 11">SAICAR synthetase</fullName>
    </alternativeName>
</protein>
<dbReference type="AlphaFoldDB" id="A0A1X6WLW3"/>
<evidence type="ECO:0000256" key="4">
    <source>
        <dbReference type="ARBA" id="ARBA00016460"/>
    </source>
</evidence>
<dbReference type="InterPro" id="IPR033934">
    <property type="entry name" value="SAICAR_synt_PurC"/>
</dbReference>
<evidence type="ECO:0000256" key="9">
    <source>
        <dbReference type="ARBA" id="ARBA00030409"/>
    </source>
</evidence>
<dbReference type="PANTHER" id="PTHR43599">
    <property type="entry name" value="MULTIFUNCTIONAL PROTEIN ADE2"/>
    <property type="match status" value="1"/>
</dbReference>
<evidence type="ECO:0000256" key="10">
    <source>
        <dbReference type="ARBA" id="ARBA00048475"/>
    </source>
</evidence>
<dbReference type="RefSeq" id="WP_086950302.1">
    <property type="nucleotide sequence ID" value="NZ_FWFD01000003.1"/>
</dbReference>
<comment type="catalytic activity">
    <reaction evidence="10 11">
        <text>5-amino-1-(5-phospho-D-ribosyl)imidazole-4-carboxylate + L-aspartate + ATP = (2S)-2-[5-amino-1-(5-phospho-beta-D-ribosyl)imidazole-4-carboxamido]succinate + ADP + phosphate + 2 H(+)</text>
        <dbReference type="Rhea" id="RHEA:22628"/>
        <dbReference type="ChEBI" id="CHEBI:15378"/>
        <dbReference type="ChEBI" id="CHEBI:29991"/>
        <dbReference type="ChEBI" id="CHEBI:30616"/>
        <dbReference type="ChEBI" id="CHEBI:43474"/>
        <dbReference type="ChEBI" id="CHEBI:58443"/>
        <dbReference type="ChEBI" id="CHEBI:77657"/>
        <dbReference type="ChEBI" id="CHEBI:456216"/>
        <dbReference type="EC" id="6.3.2.6"/>
    </reaction>
</comment>
<evidence type="ECO:0000313" key="14">
    <source>
        <dbReference type="Proteomes" id="UP000195918"/>
    </source>
</evidence>
<dbReference type="GO" id="GO:0006189">
    <property type="term" value="P:'de novo' IMP biosynthetic process"/>
    <property type="evidence" value="ECO:0007669"/>
    <property type="project" value="UniProtKB-UniRule"/>
</dbReference>
<dbReference type="Gene3D" id="3.30.200.20">
    <property type="entry name" value="Phosphorylase Kinase, domain 1"/>
    <property type="match status" value="1"/>
</dbReference>
<comment type="similarity">
    <text evidence="2 11">Belongs to the SAICAR synthetase family.</text>
</comment>
<evidence type="ECO:0000256" key="8">
    <source>
        <dbReference type="ARBA" id="ARBA00022840"/>
    </source>
</evidence>
<keyword evidence="8 11" id="KW-0067">ATP-binding</keyword>
<feature type="domain" description="SAICAR synthetase/ADE2 N-terminal" evidence="12">
    <location>
        <begin position="6"/>
        <end position="231"/>
    </location>
</feature>
<keyword evidence="5 11" id="KW-0436">Ligase</keyword>
<dbReference type="PANTHER" id="PTHR43599:SF3">
    <property type="entry name" value="SI:DKEY-6E2.2"/>
    <property type="match status" value="1"/>
</dbReference>